<name>A0A8J9ZH69_BRALA</name>
<feature type="compositionally biased region" description="Basic and acidic residues" evidence="1">
    <location>
        <begin position="112"/>
        <end position="121"/>
    </location>
</feature>
<sequence length="173" mass="19156">MASGAGKRKTRKPVRFLDDDRESATAKIDRLADEIQCLETSLRKDLDSLHGATSNDSVASGMSGASDRETDEESDDHHRSRPSLTELRQLAKLQEQASRAHSRNGSLLGGSADRRTSDPRKVRQKLKLQYLKKPTDEDQDKPSQAQKPPPKARSDKAPCFSFQTGAVPTQFQP</sequence>
<feature type="compositionally biased region" description="Polar residues" evidence="1">
    <location>
        <begin position="95"/>
        <end position="105"/>
    </location>
</feature>
<organism evidence="2 3">
    <name type="scientific">Branchiostoma lanceolatum</name>
    <name type="common">Common lancelet</name>
    <name type="synonym">Amphioxus lanceolatum</name>
    <dbReference type="NCBI Taxonomy" id="7740"/>
    <lineage>
        <taxon>Eukaryota</taxon>
        <taxon>Metazoa</taxon>
        <taxon>Chordata</taxon>
        <taxon>Cephalochordata</taxon>
        <taxon>Leptocardii</taxon>
        <taxon>Amphioxiformes</taxon>
        <taxon>Branchiostomatidae</taxon>
        <taxon>Branchiostoma</taxon>
    </lineage>
</organism>
<evidence type="ECO:0000313" key="3">
    <source>
        <dbReference type="Proteomes" id="UP000838412"/>
    </source>
</evidence>
<dbReference type="EMBL" id="OV696687">
    <property type="protein sequence ID" value="CAH1253210.1"/>
    <property type="molecule type" value="Genomic_DNA"/>
</dbReference>
<accession>A0A8J9ZH69</accession>
<dbReference type="Proteomes" id="UP000838412">
    <property type="component" value="Chromosome 2"/>
</dbReference>
<gene>
    <name evidence="2" type="primary">Hypp1116</name>
    <name evidence="2" type="ORF">BLAG_LOCUS13060</name>
</gene>
<feature type="region of interest" description="Disordered" evidence="1">
    <location>
        <begin position="1"/>
        <end position="23"/>
    </location>
</feature>
<feature type="compositionally biased region" description="Polar residues" evidence="1">
    <location>
        <begin position="161"/>
        <end position="173"/>
    </location>
</feature>
<proteinExistence type="predicted"/>
<feature type="compositionally biased region" description="Polar residues" evidence="1">
    <location>
        <begin position="51"/>
        <end position="60"/>
    </location>
</feature>
<protein>
    <submittedName>
        <fullName evidence="2">Hypp1116 protein</fullName>
    </submittedName>
</protein>
<feature type="region of interest" description="Disordered" evidence="1">
    <location>
        <begin position="43"/>
        <end position="173"/>
    </location>
</feature>
<dbReference type="AlphaFoldDB" id="A0A8J9ZH69"/>
<feature type="compositionally biased region" description="Basic residues" evidence="1">
    <location>
        <begin position="1"/>
        <end position="14"/>
    </location>
</feature>
<evidence type="ECO:0000313" key="2">
    <source>
        <dbReference type="EMBL" id="CAH1253210.1"/>
    </source>
</evidence>
<evidence type="ECO:0000256" key="1">
    <source>
        <dbReference type="SAM" id="MobiDB-lite"/>
    </source>
</evidence>
<reference evidence="2" key="1">
    <citation type="submission" date="2022-01" db="EMBL/GenBank/DDBJ databases">
        <authorList>
            <person name="Braso-Vives M."/>
        </authorList>
    </citation>
    <scope>NUCLEOTIDE SEQUENCE</scope>
</reference>
<keyword evidence="3" id="KW-1185">Reference proteome</keyword>